<dbReference type="AlphaFoldDB" id="A0A0C2MBF4"/>
<sequence length="110" mass="12585">MSEGYFFANDFAAPEDQRNRCLGVEQFYVGVPINYARIDDQESKKIFEKDPANNTIETNSSSTYNEDLKIDVENGVAQIPFMHKELRQLTWMHGLTFKYSGGDGLIVRVL</sequence>
<comment type="caution">
    <text evidence="1">The sequence shown here is derived from an EMBL/GenBank/DDBJ whole genome shotgun (WGS) entry which is preliminary data.</text>
</comment>
<protein>
    <submittedName>
        <fullName evidence="1">Uncharacterized protein</fullName>
    </submittedName>
</protein>
<name>A0A0C2MBF4_THEKT</name>
<accession>A0A0C2MBF4</accession>
<keyword evidence="2" id="KW-1185">Reference proteome</keyword>
<dbReference type="EMBL" id="JWZT01005293">
    <property type="protein sequence ID" value="KII61664.1"/>
    <property type="molecule type" value="Genomic_DNA"/>
</dbReference>
<proteinExistence type="predicted"/>
<evidence type="ECO:0000313" key="2">
    <source>
        <dbReference type="Proteomes" id="UP000031668"/>
    </source>
</evidence>
<reference evidence="1 2" key="1">
    <citation type="journal article" date="2014" name="Genome Biol. Evol.">
        <title>The genome of the myxosporean Thelohanellus kitauei shows adaptations to nutrient acquisition within its fish host.</title>
        <authorList>
            <person name="Yang Y."/>
            <person name="Xiong J."/>
            <person name="Zhou Z."/>
            <person name="Huo F."/>
            <person name="Miao W."/>
            <person name="Ran C."/>
            <person name="Liu Y."/>
            <person name="Zhang J."/>
            <person name="Feng J."/>
            <person name="Wang M."/>
            <person name="Wang M."/>
            <person name="Wang L."/>
            <person name="Yao B."/>
        </authorList>
    </citation>
    <scope>NUCLEOTIDE SEQUENCE [LARGE SCALE GENOMIC DNA]</scope>
    <source>
        <strain evidence="1">Wuqing</strain>
    </source>
</reference>
<gene>
    <name evidence="1" type="ORF">RF11_08576</name>
</gene>
<evidence type="ECO:0000313" key="1">
    <source>
        <dbReference type="EMBL" id="KII61664.1"/>
    </source>
</evidence>
<dbReference type="Proteomes" id="UP000031668">
    <property type="component" value="Unassembled WGS sequence"/>
</dbReference>
<organism evidence="1 2">
    <name type="scientific">Thelohanellus kitauei</name>
    <name type="common">Myxosporean</name>
    <dbReference type="NCBI Taxonomy" id="669202"/>
    <lineage>
        <taxon>Eukaryota</taxon>
        <taxon>Metazoa</taxon>
        <taxon>Cnidaria</taxon>
        <taxon>Myxozoa</taxon>
        <taxon>Myxosporea</taxon>
        <taxon>Bivalvulida</taxon>
        <taxon>Platysporina</taxon>
        <taxon>Myxobolidae</taxon>
        <taxon>Thelohanellus</taxon>
    </lineage>
</organism>